<keyword evidence="2" id="KW-1185">Reference proteome</keyword>
<comment type="caution">
    <text evidence="1">The sequence shown here is derived from an EMBL/GenBank/DDBJ whole genome shotgun (WGS) entry which is preliminary data.</text>
</comment>
<proteinExistence type="predicted"/>
<dbReference type="Proteomes" id="UP001152622">
    <property type="component" value="Chromosome 1"/>
</dbReference>
<dbReference type="EMBL" id="JAINUF010000001">
    <property type="protein sequence ID" value="KAJ8379231.1"/>
    <property type="molecule type" value="Genomic_DNA"/>
</dbReference>
<name>A0A9Q1G817_SYNKA</name>
<reference evidence="1" key="1">
    <citation type="journal article" date="2023" name="Science">
        <title>Genome structures resolve the early diversification of teleost fishes.</title>
        <authorList>
            <person name="Parey E."/>
            <person name="Louis A."/>
            <person name="Montfort J."/>
            <person name="Bouchez O."/>
            <person name="Roques C."/>
            <person name="Iampietro C."/>
            <person name="Lluch J."/>
            <person name="Castinel A."/>
            <person name="Donnadieu C."/>
            <person name="Desvignes T."/>
            <person name="Floi Bucao C."/>
            <person name="Jouanno E."/>
            <person name="Wen M."/>
            <person name="Mejri S."/>
            <person name="Dirks R."/>
            <person name="Jansen H."/>
            <person name="Henkel C."/>
            <person name="Chen W.J."/>
            <person name="Zahm M."/>
            <person name="Cabau C."/>
            <person name="Klopp C."/>
            <person name="Thompson A.W."/>
            <person name="Robinson-Rechavi M."/>
            <person name="Braasch I."/>
            <person name="Lecointre G."/>
            <person name="Bobe J."/>
            <person name="Postlethwait J.H."/>
            <person name="Berthelot C."/>
            <person name="Roest Crollius H."/>
            <person name="Guiguen Y."/>
        </authorList>
    </citation>
    <scope>NUCLEOTIDE SEQUENCE</scope>
    <source>
        <strain evidence="1">WJC10195</strain>
    </source>
</reference>
<accession>A0A9Q1G817</accession>
<evidence type="ECO:0000313" key="1">
    <source>
        <dbReference type="EMBL" id="KAJ8379231.1"/>
    </source>
</evidence>
<gene>
    <name evidence="1" type="ORF">SKAU_G00000090</name>
</gene>
<evidence type="ECO:0000313" key="2">
    <source>
        <dbReference type="Proteomes" id="UP001152622"/>
    </source>
</evidence>
<protein>
    <submittedName>
        <fullName evidence="1">Uncharacterized protein</fullName>
    </submittedName>
</protein>
<dbReference type="AlphaFoldDB" id="A0A9Q1G817"/>
<organism evidence="1 2">
    <name type="scientific">Synaphobranchus kaupii</name>
    <name type="common">Kaup's arrowtooth eel</name>
    <dbReference type="NCBI Taxonomy" id="118154"/>
    <lineage>
        <taxon>Eukaryota</taxon>
        <taxon>Metazoa</taxon>
        <taxon>Chordata</taxon>
        <taxon>Craniata</taxon>
        <taxon>Vertebrata</taxon>
        <taxon>Euteleostomi</taxon>
        <taxon>Actinopterygii</taxon>
        <taxon>Neopterygii</taxon>
        <taxon>Teleostei</taxon>
        <taxon>Anguilliformes</taxon>
        <taxon>Synaphobranchidae</taxon>
        <taxon>Synaphobranchus</taxon>
    </lineage>
</organism>
<sequence>MALKEHGIIASIIIPPCSPLSVFLLPCYALLSPKVAQIDLSSLRSALRNFLQVFEKLHFVRGEEKAGAFHQVLAVRTAEEYSIYKEKKSEKDVAYFTQSSIILDTMQEDGKVADRRC</sequence>